<dbReference type="PROSITE" id="PS50956">
    <property type="entry name" value="HTH_ASNC_2"/>
    <property type="match status" value="1"/>
</dbReference>
<keyword evidence="2" id="KW-0238">DNA-binding</keyword>
<dbReference type="GO" id="GO:0043200">
    <property type="term" value="P:response to amino acid"/>
    <property type="evidence" value="ECO:0007669"/>
    <property type="project" value="TreeGrafter"/>
</dbReference>
<dbReference type="InterPro" id="IPR000485">
    <property type="entry name" value="AsnC-type_HTH_dom"/>
</dbReference>
<keyword evidence="3" id="KW-0804">Transcription</keyword>
<dbReference type="PROSITE" id="PS00519">
    <property type="entry name" value="HTH_ASNC_1"/>
    <property type="match status" value="1"/>
</dbReference>
<evidence type="ECO:0000259" key="4">
    <source>
        <dbReference type="PROSITE" id="PS50956"/>
    </source>
</evidence>
<dbReference type="InterPro" id="IPR011991">
    <property type="entry name" value="ArsR-like_HTH"/>
</dbReference>
<dbReference type="InterPro" id="IPR011008">
    <property type="entry name" value="Dimeric_a/b-barrel"/>
</dbReference>
<evidence type="ECO:0000313" key="6">
    <source>
        <dbReference type="Proteomes" id="UP000696931"/>
    </source>
</evidence>
<comment type="caution">
    <text evidence="5">The sequence shown here is derived from an EMBL/GenBank/DDBJ whole genome shotgun (WGS) entry which is preliminary data.</text>
</comment>
<accession>A0A933SH23</accession>
<name>A0A933SH23_UNCEI</name>
<dbReference type="SUPFAM" id="SSF46785">
    <property type="entry name" value="Winged helix' DNA-binding domain"/>
    <property type="match status" value="1"/>
</dbReference>
<dbReference type="EMBL" id="JACRIW010000067">
    <property type="protein sequence ID" value="MBI5169779.1"/>
    <property type="molecule type" value="Genomic_DNA"/>
</dbReference>
<evidence type="ECO:0000256" key="2">
    <source>
        <dbReference type="ARBA" id="ARBA00023125"/>
    </source>
</evidence>
<evidence type="ECO:0000256" key="3">
    <source>
        <dbReference type="ARBA" id="ARBA00023163"/>
    </source>
</evidence>
<dbReference type="Gene3D" id="1.10.10.10">
    <property type="entry name" value="Winged helix-like DNA-binding domain superfamily/Winged helix DNA-binding domain"/>
    <property type="match status" value="1"/>
</dbReference>
<dbReference type="PANTHER" id="PTHR30154:SF34">
    <property type="entry name" value="TRANSCRIPTIONAL REGULATOR AZLB"/>
    <property type="match status" value="1"/>
</dbReference>
<dbReference type="SMART" id="SM00344">
    <property type="entry name" value="HTH_ASNC"/>
    <property type="match status" value="1"/>
</dbReference>
<dbReference type="InterPro" id="IPR036390">
    <property type="entry name" value="WH_DNA-bd_sf"/>
</dbReference>
<gene>
    <name evidence="5" type="ORF">HZA61_09850</name>
</gene>
<dbReference type="InterPro" id="IPR036388">
    <property type="entry name" value="WH-like_DNA-bd_sf"/>
</dbReference>
<dbReference type="PRINTS" id="PR00033">
    <property type="entry name" value="HTHASNC"/>
</dbReference>
<dbReference type="CDD" id="cd00090">
    <property type="entry name" value="HTH_ARSR"/>
    <property type="match status" value="1"/>
</dbReference>
<dbReference type="Pfam" id="PF01037">
    <property type="entry name" value="AsnC_trans_reg"/>
    <property type="match status" value="1"/>
</dbReference>
<dbReference type="Pfam" id="PF13412">
    <property type="entry name" value="HTH_24"/>
    <property type="match status" value="1"/>
</dbReference>
<evidence type="ECO:0000256" key="1">
    <source>
        <dbReference type="ARBA" id="ARBA00023015"/>
    </source>
</evidence>
<reference evidence="5" key="1">
    <citation type="submission" date="2020-07" db="EMBL/GenBank/DDBJ databases">
        <title>Huge and variable diversity of episymbiotic CPR bacteria and DPANN archaea in groundwater ecosystems.</title>
        <authorList>
            <person name="He C.Y."/>
            <person name="Keren R."/>
            <person name="Whittaker M."/>
            <person name="Farag I.F."/>
            <person name="Doudna J."/>
            <person name="Cate J.H.D."/>
            <person name="Banfield J.F."/>
        </authorList>
    </citation>
    <scope>NUCLEOTIDE SEQUENCE</scope>
    <source>
        <strain evidence="5">NC_groundwater_1813_Pr3_B-0.1um_71_17</strain>
    </source>
</reference>
<dbReference type="SUPFAM" id="SSF54909">
    <property type="entry name" value="Dimeric alpha+beta barrel"/>
    <property type="match status" value="1"/>
</dbReference>
<protein>
    <submittedName>
        <fullName evidence="5">Lrp/AsnC family transcriptional regulator</fullName>
    </submittedName>
</protein>
<keyword evidence="1" id="KW-0805">Transcription regulation</keyword>
<sequence>MVRKPKHYQPLDAKDRHIVRLVQRDAKLAQSEIAKKVGLSTAAVSERLRKLEASGVIRRFAAIVEPAAVGAGVSAFVEVFFEHPRFEGGFLERIMKLNEVQECHHVTGEFSLLLKVRVRDMESLQELLLEQLAGHEGVRQTRTVMVLSTVKEESYVEPENTGGEE</sequence>
<dbReference type="InterPro" id="IPR019887">
    <property type="entry name" value="Tscrpt_reg_AsnC/Lrp_C"/>
</dbReference>
<dbReference type="Gene3D" id="3.30.70.920">
    <property type="match status" value="1"/>
</dbReference>
<feature type="domain" description="HTH asnC-type" evidence="4">
    <location>
        <begin position="11"/>
        <end position="72"/>
    </location>
</feature>
<evidence type="ECO:0000313" key="5">
    <source>
        <dbReference type="EMBL" id="MBI5169779.1"/>
    </source>
</evidence>
<dbReference type="GO" id="GO:0043565">
    <property type="term" value="F:sequence-specific DNA binding"/>
    <property type="evidence" value="ECO:0007669"/>
    <property type="project" value="InterPro"/>
</dbReference>
<proteinExistence type="predicted"/>
<dbReference type="InterPro" id="IPR019888">
    <property type="entry name" value="Tscrpt_reg_AsnC-like"/>
</dbReference>
<dbReference type="PANTHER" id="PTHR30154">
    <property type="entry name" value="LEUCINE-RESPONSIVE REGULATORY PROTEIN"/>
    <property type="match status" value="1"/>
</dbReference>
<dbReference type="InterPro" id="IPR019885">
    <property type="entry name" value="Tscrpt_reg_HTH_AsnC-type_CS"/>
</dbReference>
<dbReference type="GO" id="GO:0005829">
    <property type="term" value="C:cytosol"/>
    <property type="evidence" value="ECO:0007669"/>
    <property type="project" value="TreeGrafter"/>
</dbReference>
<organism evidence="5 6">
    <name type="scientific">Eiseniibacteriota bacterium</name>
    <dbReference type="NCBI Taxonomy" id="2212470"/>
    <lineage>
        <taxon>Bacteria</taxon>
        <taxon>Candidatus Eiseniibacteriota</taxon>
    </lineage>
</organism>
<dbReference type="Proteomes" id="UP000696931">
    <property type="component" value="Unassembled WGS sequence"/>
</dbReference>
<dbReference type="AlphaFoldDB" id="A0A933SH23"/>